<comment type="caution">
    <text evidence="1">The sequence shown here is derived from an EMBL/GenBank/DDBJ whole genome shotgun (WGS) entry which is preliminary data.</text>
</comment>
<reference evidence="1 2" key="1">
    <citation type="submission" date="2019-02" db="EMBL/GenBank/DDBJ databases">
        <title>Apibacter muscae sp. nov.: a novel member of the house fly microbiota.</title>
        <authorList>
            <person name="Park R."/>
        </authorList>
    </citation>
    <scope>NUCLEOTIDE SEQUENCE [LARGE SCALE GENOMIC DNA]</scope>
    <source>
        <strain evidence="1 2">AL1</strain>
    </source>
</reference>
<name>A0A563D9S0_9FLAO</name>
<dbReference type="OrthoDB" id="976756at2"/>
<organism evidence="1 2">
    <name type="scientific">Apibacter muscae</name>
    <dbReference type="NCBI Taxonomy" id="2509004"/>
    <lineage>
        <taxon>Bacteria</taxon>
        <taxon>Pseudomonadati</taxon>
        <taxon>Bacteroidota</taxon>
        <taxon>Flavobacteriia</taxon>
        <taxon>Flavobacteriales</taxon>
        <taxon>Weeksellaceae</taxon>
        <taxon>Apibacter</taxon>
    </lineage>
</organism>
<dbReference type="EMBL" id="SELH01000024">
    <property type="protein sequence ID" value="TWP27058.1"/>
    <property type="molecule type" value="Genomic_DNA"/>
</dbReference>
<dbReference type="AlphaFoldDB" id="A0A563D9S0"/>
<proteinExistence type="predicted"/>
<protein>
    <recommendedName>
        <fullName evidence="3">YwqJ-like deaminase</fullName>
    </recommendedName>
</protein>
<accession>A0A563D9S0</accession>
<evidence type="ECO:0000313" key="2">
    <source>
        <dbReference type="Proteomes" id="UP000319499"/>
    </source>
</evidence>
<dbReference type="RefSeq" id="WP_146293003.1">
    <property type="nucleotide sequence ID" value="NZ_SELH01000024.1"/>
</dbReference>
<sequence>MPRAVSVIVDKKTGKIYKGTSKGIDDITKLDKNVADKLPKPSKEKWPAENCAEVDAYNKAIKDGVNPKDMEMHTVSIDKKSRSYKDFERCENCKVTTKDVGYVTSD</sequence>
<evidence type="ECO:0008006" key="3">
    <source>
        <dbReference type="Google" id="ProtNLM"/>
    </source>
</evidence>
<evidence type="ECO:0000313" key="1">
    <source>
        <dbReference type="EMBL" id="TWP27058.1"/>
    </source>
</evidence>
<gene>
    <name evidence="1" type="ORF">ETU09_08030</name>
</gene>
<dbReference type="Proteomes" id="UP000319499">
    <property type="component" value="Unassembled WGS sequence"/>
</dbReference>
<keyword evidence="2" id="KW-1185">Reference proteome</keyword>